<dbReference type="Pfam" id="PF17215">
    <property type="entry name" value="Rrp44_S1"/>
    <property type="match status" value="1"/>
</dbReference>
<evidence type="ECO:0000256" key="5">
    <source>
        <dbReference type="ARBA" id="ARBA00022801"/>
    </source>
</evidence>
<dbReference type="PANTHER" id="PTHR23355">
    <property type="entry name" value="RIBONUCLEASE"/>
    <property type="match status" value="1"/>
</dbReference>
<protein>
    <submittedName>
        <fullName evidence="14">Uncharacterized protein</fullName>
    </submittedName>
</protein>
<evidence type="ECO:0000256" key="3">
    <source>
        <dbReference type="ARBA" id="ARBA00022552"/>
    </source>
</evidence>
<dbReference type="OrthoDB" id="372421at2759"/>
<dbReference type="CDD" id="cd09862">
    <property type="entry name" value="PIN_Rrp44-like"/>
    <property type="match status" value="1"/>
</dbReference>
<dbReference type="InterPro" id="IPR012340">
    <property type="entry name" value="NA-bd_OB-fold"/>
</dbReference>
<keyword evidence="4" id="KW-0540">Nuclease</keyword>
<comment type="caution">
    <text evidence="14">The sequence shown here is derived from an EMBL/GenBank/DDBJ whole genome shotgun (WGS) entry which is preliminary data.</text>
</comment>
<dbReference type="GO" id="GO:0071031">
    <property type="term" value="P:nuclear mRNA surveillance of mRNA 3'-end processing"/>
    <property type="evidence" value="ECO:0007669"/>
    <property type="project" value="TreeGrafter"/>
</dbReference>
<comment type="similarity">
    <text evidence="2 10">Belongs to the RNR ribonuclease family.</text>
</comment>
<dbReference type="HOGENOM" id="CLU_002333_5_0_1"/>
<dbReference type="Gene3D" id="2.40.50.690">
    <property type="match status" value="1"/>
</dbReference>
<evidence type="ECO:0000313" key="14">
    <source>
        <dbReference type="EMBL" id="KGG51285.1"/>
    </source>
</evidence>
<dbReference type="VEuPathDB" id="MicrosporidiaDB:DI09_3p470"/>
<reference evidence="14 15" key="1">
    <citation type="submission" date="2014-04" db="EMBL/GenBank/DDBJ databases">
        <title>A new species of microsporidia sheds light on the evolution of extreme parasitism.</title>
        <authorList>
            <person name="Haag K.L."/>
            <person name="James T.Y."/>
            <person name="Larsson R."/>
            <person name="Schaer T.M."/>
            <person name="Refardt D."/>
            <person name="Pombert J.-F."/>
            <person name="Ebert D."/>
        </authorList>
    </citation>
    <scope>NUCLEOTIDE SEQUENCE [LARGE SCALE GENOMIC DNA]</scope>
    <source>
        <strain evidence="14 15">UGP3</strain>
        <tissue evidence="14">Spores</tissue>
    </source>
</reference>
<dbReference type="InterPro" id="IPR029060">
    <property type="entry name" value="PIN-like_dom_sf"/>
</dbReference>
<sequence>MLRPKKPLSSPGQLLTKQPGLEKARSSGENDLDRNLSFIKVSKRGSVVPVVKETYFRKATSCGVSSCKACGTDGLLSHIPLLIPDTNICLHEFDLLAHRSVSSVIILQTVLDEVHKRNINVYENLRDIIRKEPNRFFVFTNETFQDTFVERFDGESSNDRNDRAIRTAAAWYQSHLQAEKICSSQSDIEESWSSDASPNFSPDKAVCRKLIPSRVILVTNDVANREAALCMGIDAKSARSFVLHLATAHTPEIISELLDLLHVSDDTPSPFDSDVLFDAYVDTEVLSHNMKSNQFYRGMLNISPYNINEGSIVTCIDGVSSSILIVGSQNLNRAINGDVVAVELTSASDDIFFEYVTMGDDDPLAQMEDARAALGAVRRSQKLSEKLNLRYGRIVGIMSRPRRRICGSFLPASTTHVTASDAGNTTGWYIFRPVDRRFPSLYVQSTRSLTFLLPYRIQVAVDGWPATSRLPRGHLISIIGLSGDVDVETQVILLENEVPFAPFSEKVLSCLPEATCGNEIPVQCNEIESVRLDLRHLPCVCSIDPPGCTDIDDALHATILDSGSIQVGIHIADVGHFVHQGSALDIEAANRGTTVYLVDRRIDMLPELLGSNLCSLIAGVDRYALSCIIEMDLEAQVKKASFTKSLIKSAASLTYSQAQEILDEKCDEDGMSFLKKPASTSTCTPTLACSPSLVLKNSIRLLNFLAQRLRSRRMEAGALTLASSEIRFEFESGERKGADPLGISSKSVTPANELVEEFMLLANVEAAKLIYSAFPDQALLRRHPSPPDSNFAWLLSALKACNLPPLDISSSKRLGETLDLCDAALLVHLGQGSNACLPPEPSPICCSNQQTKLPPKSSNQQVKLPPKLDSPLRLMATRAMMQAVYFSSGSAPSPSEFWHYGLAAPIYTHFTSPIRRYSDVIVHRLISLALSLEDTNSGTKALSRGDLEKISTLLNHRHRRAQLASRASTDLFTSRFLERPGETDKVLLANVVRVAQNGLVLLIQSFGIECFLKFAMPQPPSDALPIYDAEMMAWKQAATGQIFVQIFDSINVRLHVYKCPKNCTTKLFVQWVDVPDPMNILLPKEYPFLSDSASGHAKKPKLIA</sequence>
<dbReference type="SMART" id="SM00670">
    <property type="entry name" value="PINc"/>
    <property type="match status" value="1"/>
</dbReference>
<dbReference type="PANTHER" id="PTHR23355:SF35">
    <property type="entry name" value="EXOSOME COMPLEX EXONUCLEASE RRP44"/>
    <property type="match status" value="1"/>
</dbReference>
<keyword evidence="6" id="KW-0271">Exosome</keyword>
<dbReference type="Pfam" id="PF13638">
    <property type="entry name" value="PIN_4"/>
    <property type="match status" value="1"/>
</dbReference>
<dbReference type="Proteomes" id="UP000029725">
    <property type="component" value="Unassembled WGS sequence"/>
</dbReference>
<evidence type="ECO:0000256" key="1">
    <source>
        <dbReference type="ARBA" id="ARBA00004123"/>
    </source>
</evidence>
<dbReference type="GO" id="GO:0016075">
    <property type="term" value="P:rRNA catabolic process"/>
    <property type="evidence" value="ECO:0007669"/>
    <property type="project" value="TreeGrafter"/>
</dbReference>
<dbReference type="InterPro" id="IPR041505">
    <property type="entry name" value="Dis3_CSD2"/>
</dbReference>
<feature type="domain" description="RNB" evidence="13">
    <location>
        <begin position="531"/>
        <end position="932"/>
    </location>
</feature>
<dbReference type="Gene3D" id="2.40.50.140">
    <property type="entry name" value="Nucleic acid-binding proteins"/>
    <property type="match status" value="1"/>
</dbReference>
<dbReference type="EMBL" id="JMKJ01000333">
    <property type="protein sequence ID" value="KGG51285.1"/>
    <property type="molecule type" value="Genomic_DNA"/>
</dbReference>
<accession>A0A098VQP7</accession>
<dbReference type="PROSITE" id="PS01175">
    <property type="entry name" value="RIBONUCLEASE_II"/>
    <property type="match status" value="1"/>
</dbReference>
<keyword evidence="7" id="KW-0269">Exonuclease</keyword>
<dbReference type="InterPro" id="IPR033771">
    <property type="entry name" value="Rrp44_CSD1"/>
</dbReference>
<evidence type="ECO:0000256" key="10">
    <source>
        <dbReference type="RuleBase" id="RU003901"/>
    </source>
</evidence>
<keyword evidence="5" id="KW-0378">Hydrolase</keyword>
<comment type="subcellular location">
    <subcellularLocation>
        <location evidence="1">Nucleus</location>
    </subcellularLocation>
</comment>
<evidence type="ECO:0000259" key="13">
    <source>
        <dbReference type="SMART" id="SM00955"/>
    </source>
</evidence>
<evidence type="ECO:0000259" key="12">
    <source>
        <dbReference type="SMART" id="SM00670"/>
    </source>
</evidence>
<dbReference type="Pfam" id="PF17849">
    <property type="entry name" value="OB_Dis3"/>
    <property type="match status" value="1"/>
</dbReference>
<gene>
    <name evidence="14" type="ORF">DI09_3p470</name>
</gene>
<evidence type="ECO:0000256" key="2">
    <source>
        <dbReference type="ARBA" id="ARBA00005785"/>
    </source>
</evidence>
<dbReference type="InterPro" id="IPR022966">
    <property type="entry name" value="RNase_II/R_CS"/>
</dbReference>
<dbReference type="InterPro" id="IPR050180">
    <property type="entry name" value="RNR_Ribonuclease"/>
</dbReference>
<feature type="region of interest" description="Disordered" evidence="11">
    <location>
        <begin position="1"/>
        <end position="29"/>
    </location>
</feature>
<feature type="compositionally biased region" description="Basic and acidic residues" evidence="11">
    <location>
        <begin position="20"/>
        <end position="29"/>
    </location>
</feature>
<dbReference type="RefSeq" id="XP_013237712.1">
    <property type="nucleotide sequence ID" value="XM_013382258.1"/>
</dbReference>
<dbReference type="Pfam" id="PF00773">
    <property type="entry name" value="RNB"/>
    <property type="match status" value="1"/>
</dbReference>
<proteinExistence type="inferred from homology"/>
<dbReference type="InterPro" id="IPR033770">
    <property type="entry name" value="RRP44_S1"/>
</dbReference>
<keyword evidence="15" id="KW-1185">Reference proteome</keyword>
<dbReference type="GO" id="GO:0000176">
    <property type="term" value="C:nuclear exosome (RNase complex)"/>
    <property type="evidence" value="ECO:0007669"/>
    <property type="project" value="TreeGrafter"/>
</dbReference>
<evidence type="ECO:0000256" key="11">
    <source>
        <dbReference type="SAM" id="MobiDB-lite"/>
    </source>
</evidence>
<dbReference type="Pfam" id="PF17216">
    <property type="entry name" value="Rrp44_CSD1"/>
    <property type="match status" value="1"/>
</dbReference>
<feature type="domain" description="PIN" evidence="12">
    <location>
        <begin position="80"/>
        <end position="226"/>
    </location>
</feature>
<dbReference type="Gene3D" id="3.40.50.1010">
    <property type="entry name" value="5'-nuclease"/>
    <property type="match status" value="1"/>
</dbReference>
<dbReference type="GO" id="GO:0004519">
    <property type="term" value="F:endonuclease activity"/>
    <property type="evidence" value="ECO:0007669"/>
    <property type="project" value="TreeGrafter"/>
</dbReference>
<evidence type="ECO:0000256" key="8">
    <source>
        <dbReference type="ARBA" id="ARBA00022884"/>
    </source>
</evidence>
<dbReference type="SUPFAM" id="SSF88723">
    <property type="entry name" value="PIN domain-like"/>
    <property type="match status" value="1"/>
</dbReference>
<dbReference type="GO" id="GO:0000177">
    <property type="term" value="C:cytoplasmic exosome (RNase complex)"/>
    <property type="evidence" value="ECO:0007669"/>
    <property type="project" value="TreeGrafter"/>
</dbReference>
<dbReference type="GO" id="GO:0006364">
    <property type="term" value="P:rRNA processing"/>
    <property type="evidence" value="ECO:0007669"/>
    <property type="project" value="UniProtKB-KW"/>
</dbReference>
<evidence type="ECO:0000256" key="4">
    <source>
        <dbReference type="ARBA" id="ARBA00022722"/>
    </source>
</evidence>
<keyword evidence="3" id="KW-0698">rRNA processing</keyword>
<dbReference type="AlphaFoldDB" id="A0A098VQP7"/>
<evidence type="ECO:0000256" key="6">
    <source>
        <dbReference type="ARBA" id="ARBA00022835"/>
    </source>
</evidence>
<evidence type="ECO:0000313" key="15">
    <source>
        <dbReference type="Proteomes" id="UP000029725"/>
    </source>
</evidence>
<keyword evidence="9" id="KW-0539">Nucleus</keyword>
<evidence type="ECO:0000256" key="7">
    <source>
        <dbReference type="ARBA" id="ARBA00022839"/>
    </source>
</evidence>
<dbReference type="InterPro" id="IPR001900">
    <property type="entry name" value="RNase_II/R"/>
</dbReference>
<dbReference type="GO" id="GO:0000175">
    <property type="term" value="F:3'-5'-RNA exonuclease activity"/>
    <property type="evidence" value="ECO:0007669"/>
    <property type="project" value="TreeGrafter"/>
</dbReference>
<evidence type="ECO:0000256" key="9">
    <source>
        <dbReference type="ARBA" id="ARBA00023242"/>
    </source>
</evidence>
<dbReference type="InterPro" id="IPR002716">
    <property type="entry name" value="PIN_dom"/>
</dbReference>
<dbReference type="GO" id="GO:0003723">
    <property type="term" value="F:RNA binding"/>
    <property type="evidence" value="ECO:0007669"/>
    <property type="project" value="UniProtKB-KW"/>
</dbReference>
<dbReference type="SMART" id="SM00955">
    <property type="entry name" value="RNB"/>
    <property type="match status" value="1"/>
</dbReference>
<dbReference type="GeneID" id="25259847"/>
<keyword evidence="8" id="KW-0694">RNA-binding</keyword>
<dbReference type="SUPFAM" id="SSF50249">
    <property type="entry name" value="Nucleic acid-binding proteins"/>
    <property type="match status" value="2"/>
</dbReference>
<name>A0A098VQP7_9MICR</name>
<dbReference type="Gene3D" id="2.40.50.700">
    <property type="match status" value="1"/>
</dbReference>
<organism evidence="14 15">
    <name type="scientific">Mitosporidium daphniae</name>
    <dbReference type="NCBI Taxonomy" id="1485682"/>
    <lineage>
        <taxon>Eukaryota</taxon>
        <taxon>Fungi</taxon>
        <taxon>Fungi incertae sedis</taxon>
        <taxon>Microsporidia</taxon>
        <taxon>Mitosporidium</taxon>
    </lineage>
</organism>